<proteinExistence type="predicted"/>
<evidence type="ECO:0000256" key="1">
    <source>
        <dbReference type="SAM" id="MobiDB-lite"/>
    </source>
</evidence>
<dbReference type="PANTHER" id="PTHR46692:SF1">
    <property type="entry name" value="NUCLEOSIDE HYDROLASE 3-RELATED"/>
    <property type="match status" value="1"/>
</dbReference>
<dbReference type="Proteomes" id="UP001419268">
    <property type="component" value="Unassembled WGS sequence"/>
</dbReference>
<evidence type="ECO:0000313" key="2">
    <source>
        <dbReference type="EMBL" id="KAK9158043.1"/>
    </source>
</evidence>
<reference evidence="2 3" key="1">
    <citation type="submission" date="2024-01" db="EMBL/GenBank/DDBJ databases">
        <title>Genome assemblies of Stephania.</title>
        <authorList>
            <person name="Yang L."/>
        </authorList>
    </citation>
    <scope>NUCLEOTIDE SEQUENCE [LARGE SCALE GENOMIC DNA]</scope>
    <source>
        <strain evidence="2">JXDWG</strain>
        <tissue evidence="2">Leaf</tissue>
    </source>
</reference>
<keyword evidence="3" id="KW-1185">Reference proteome</keyword>
<protein>
    <submittedName>
        <fullName evidence="2">Uncharacterized protein</fullName>
    </submittedName>
</protein>
<comment type="caution">
    <text evidence="2">The sequence shown here is derived from an EMBL/GenBank/DDBJ whole genome shotgun (WGS) entry which is preliminary data.</text>
</comment>
<organism evidence="2 3">
    <name type="scientific">Stephania cephalantha</name>
    <dbReference type="NCBI Taxonomy" id="152367"/>
    <lineage>
        <taxon>Eukaryota</taxon>
        <taxon>Viridiplantae</taxon>
        <taxon>Streptophyta</taxon>
        <taxon>Embryophyta</taxon>
        <taxon>Tracheophyta</taxon>
        <taxon>Spermatophyta</taxon>
        <taxon>Magnoliopsida</taxon>
        <taxon>Ranunculales</taxon>
        <taxon>Menispermaceae</taxon>
        <taxon>Menispermoideae</taxon>
        <taxon>Cissampelideae</taxon>
        <taxon>Stephania</taxon>
    </lineage>
</organism>
<feature type="compositionally biased region" description="Basic residues" evidence="1">
    <location>
        <begin position="65"/>
        <end position="78"/>
    </location>
</feature>
<feature type="region of interest" description="Disordered" evidence="1">
    <location>
        <begin position="44"/>
        <end position="78"/>
    </location>
</feature>
<sequence length="430" mass="48421">MPTPKYGLGPHHGLRSRLLREQPVASLSFVEVTTHCPFVVASRPGSIGPKNAPPRRCSTPFTAPPRRHHAAPRHRRRIATASPSPRCRACCRCRAIGELLRVARFVVARARVVLCGTRHRDGAAATRPVVTSNKPYSVSTVRIHSLEVVHSPSSICGRVEYTKWSCSKGLLDPFCFVPNGKGKCQVLNLSQQRGRFNFTTQFPHYKEVIYKPDFGRKKLRKPVVFDMDMSSGDFLALIYLLKVPVEVIDLKITHMFYSCSRVNARVVMLKDQVKNDGSECVVLCGKEHNYRDLEMEYEASKVAFDSDTTTGTLSHSAKLQRRRQELTQTTPDQPVDDEAVYYKVAGDCPKGCVYSLKSLWRKKRRYVDLDASTSQMLAQRGMGNFMILRFRGYGEPIGLSLGLKTKKAGLRRISNEFRDSVAIPSLIFEE</sequence>
<accession>A0AAP0KU69</accession>
<gene>
    <name evidence="2" type="ORF">Scep_004617</name>
</gene>
<dbReference type="AlphaFoldDB" id="A0AAP0KU69"/>
<evidence type="ECO:0000313" key="3">
    <source>
        <dbReference type="Proteomes" id="UP001419268"/>
    </source>
</evidence>
<name>A0AAP0KU69_9MAGN</name>
<dbReference type="PANTHER" id="PTHR46692">
    <property type="entry name" value="INOSINE-URIDINE PREFERRING NUCLEOSIDE HYDROLASE FAMILY PROTEIN"/>
    <property type="match status" value="1"/>
</dbReference>
<dbReference type="EMBL" id="JBBNAG010000002">
    <property type="protein sequence ID" value="KAK9158043.1"/>
    <property type="molecule type" value="Genomic_DNA"/>
</dbReference>